<keyword evidence="1 5" id="KW-0963">Cytoplasm</keyword>
<feature type="region of interest" description="Disordered" evidence="7">
    <location>
        <begin position="144"/>
        <end position="187"/>
    </location>
</feature>
<reference evidence="9" key="1">
    <citation type="journal article" date="2020" name="J. Eukaryot. Microbiol.">
        <title>De novo Sequencing, Assembly and Annotation of the Transcriptome for the Free-Living Testate Amoeba Arcella intermedia.</title>
        <authorList>
            <person name="Ribeiro G.M."/>
            <person name="Porfirio-Sousa A.L."/>
            <person name="Maurer-Alcala X.X."/>
            <person name="Katz L.A."/>
            <person name="Lahr D.J.G."/>
        </authorList>
    </citation>
    <scope>NUCLEOTIDE SEQUENCE</scope>
</reference>
<dbReference type="Gene3D" id="3.30.70.330">
    <property type="match status" value="1"/>
</dbReference>
<dbReference type="PIRSF" id="PIRSF037949">
    <property type="entry name" value="Transl_init_eIF-3_RNA-bind"/>
    <property type="match status" value="1"/>
</dbReference>
<dbReference type="EMBL" id="GIBP01006067">
    <property type="protein sequence ID" value="NDV35036.1"/>
    <property type="molecule type" value="Transcribed_RNA"/>
</dbReference>
<dbReference type="GO" id="GO:0033290">
    <property type="term" value="C:eukaryotic 48S preinitiation complex"/>
    <property type="evidence" value="ECO:0007669"/>
    <property type="project" value="UniProtKB-UniRule"/>
</dbReference>
<keyword evidence="3 6" id="KW-0694">RNA-binding</keyword>
<organism evidence="9">
    <name type="scientific">Arcella intermedia</name>
    <dbReference type="NCBI Taxonomy" id="1963864"/>
    <lineage>
        <taxon>Eukaryota</taxon>
        <taxon>Amoebozoa</taxon>
        <taxon>Tubulinea</taxon>
        <taxon>Elardia</taxon>
        <taxon>Arcellinida</taxon>
        <taxon>Sphaerothecina</taxon>
        <taxon>Arcellidae</taxon>
        <taxon>Arcella</taxon>
    </lineage>
</organism>
<dbReference type="AlphaFoldDB" id="A0A6B2LDC2"/>
<comment type="function">
    <text evidence="5">RNA-binding component of the eukaryotic translation initiation factor 3 (eIF-3) complex, which is involved in protein synthesis of a specialized repertoire of mRNAs and, together with other initiation factors, stimulates binding of mRNA and methionyl-tRNAi to the 40S ribosome. The eIF-3 complex specifically targets and initiates translation of a subset of mRNAs involved in cell proliferation. This subunit can bind 18S rRNA.</text>
</comment>
<dbReference type="InterPro" id="IPR017334">
    <property type="entry name" value="eIF3_g"/>
</dbReference>
<comment type="subcellular location">
    <subcellularLocation>
        <location evidence="5">Cytoplasm</location>
    </subcellularLocation>
</comment>
<dbReference type="GO" id="GO:0001732">
    <property type="term" value="P:formation of cytoplasmic translation initiation complex"/>
    <property type="evidence" value="ECO:0007669"/>
    <property type="project" value="UniProtKB-UniRule"/>
</dbReference>
<feature type="domain" description="RRM" evidence="8">
    <location>
        <begin position="190"/>
        <end position="268"/>
    </location>
</feature>
<dbReference type="HAMAP" id="MF_03006">
    <property type="entry name" value="eIF3g"/>
    <property type="match status" value="1"/>
</dbReference>
<comment type="subunit">
    <text evidence="5">Component of the eukaryotic translation initiation factor 3 (eIF-3) complex.</text>
</comment>
<dbReference type="InterPro" id="IPR000504">
    <property type="entry name" value="RRM_dom"/>
</dbReference>
<protein>
    <recommendedName>
        <fullName evidence="5">Eukaryotic translation initiation factor 3 subunit G</fullName>
        <shortName evidence="5">eIF3g</shortName>
    </recommendedName>
    <alternativeName>
        <fullName evidence="5">Eukaryotic translation initiation factor 3 RNA-binding subunit</fullName>
        <shortName evidence="5">eIF-3 RNA-binding subunit</shortName>
    </alternativeName>
    <alternativeName>
        <fullName evidence="5">Eukaryotic translation initiation factor 3 subunit 4</fullName>
    </alternativeName>
</protein>
<evidence type="ECO:0000313" key="9">
    <source>
        <dbReference type="EMBL" id="NDV35036.1"/>
    </source>
</evidence>
<evidence type="ECO:0000256" key="3">
    <source>
        <dbReference type="ARBA" id="ARBA00022884"/>
    </source>
</evidence>
<dbReference type="SUPFAM" id="SSF54928">
    <property type="entry name" value="RNA-binding domain, RBD"/>
    <property type="match status" value="1"/>
</dbReference>
<dbReference type="Pfam" id="PF00076">
    <property type="entry name" value="RRM_1"/>
    <property type="match status" value="1"/>
</dbReference>
<feature type="region of interest" description="Disordered" evidence="7">
    <location>
        <begin position="1"/>
        <end position="32"/>
    </location>
</feature>
<name>A0A6B2LDC2_9EUKA</name>
<accession>A0A6B2LDC2</accession>
<dbReference type="InterPro" id="IPR024675">
    <property type="entry name" value="eIF3g_N"/>
</dbReference>
<evidence type="ECO:0000256" key="6">
    <source>
        <dbReference type="PROSITE-ProRule" id="PRU00176"/>
    </source>
</evidence>
<dbReference type="GO" id="GO:0005852">
    <property type="term" value="C:eukaryotic translation initiation factor 3 complex"/>
    <property type="evidence" value="ECO:0007669"/>
    <property type="project" value="UniProtKB-UniRule"/>
</dbReference>
<dbReference type="InterPro" id="IPR034240">
    <property type="entry name" value="eIF3G_RRM"/>
</dbReference>
<keyword evidence="2 5" id="KW-0396">Initiation factor</keyword>
<proteinExistence type="inferred from homology"/>
<dbReference type="SMART" id="SM00360">
    <property type="entry name" value="RRM"/>
    <property type="match status" value="1"/>
</dbReference>
<evidence type="ECO:0000256" key="5">
    <source>
        <dbReference type="HAMAP-Rule" id="MF_03006"/>
    </source>
</evidence>
<sequence length="271" mass="30307">MIEGDQTKWGDITDSDNEGDQQEAVQDSNDLASGNIKKVTEVITKNGKRIKVTKTIRVYKRLVKTNKNVEDRKKRWVKFGKCAGVEGPEPGVTGVAEAVPFILGEEERKEKKRLAQEKREEEEMKRFISSIKGAQPGAAAASVTSPGVWKRREQPARSAPASLNPANQPARTPGAYVPPHKLRSQEEEATTLRVTNLSEDTSEDDLRALFRPFGDISRVFLAMDKEKMKSKGFAFINFRSRDSAQKAMNDLNGKGWNYLILSIEWAKPSSK</sequence>
<dbReference type="CDD" id="cd12408">
    <property type="entry name" value="RRM_eIF3G_like"/>
    <property type="match status" value="1"/>
</dbReference>
<dbReference type="InterPro" id="IPR012677">
    <property type="entry name" value="Nucleotide-bd_a/b_plait_sf"/>
</dbReference>
<feature type="compositionally biased region" description="Polar residues" evidence="7">
    <location>
        <begin position="23"/>
        <end position="32"/>
    </location>
</feature>
<dbReference type="PANTHER" id="PTHR10352">
    <property type="entry name" value="EUKARYOTIC TRANSLATION INITIATION FACTOR 3 SUBUNIT G"/>
    <property type="match status" value="1"/>
</dbReference>
<keyword evidence="4 5" id="KW-0648">Protein biosynthesis</keyword>
<dbReference type="GO" id="GO:0003743">
    <property type="term" value="F:translation initiation factor activity"/>
    <property type="evidence" value="ECO:0007669"/>
    <property type="project" value="UniProtKB-UniRule"/>
</dbReference>
<evidence type="ECO:0000259" key="8">
    <source>
        <dbReference type="PROSITE" id="PS50102"/>
    </source>
</evidence>
<comment type="similarity">
    <text evidence="5">Belongs to the eIF-3 subunit G family.</text>
</comment>
<evidence type="ECO:0000256" key="7">
    <source>
        <dbReference type="SAM" id="MobiDB-lite"/>
    </source>
</evidence>
<evidence type="ECO:0000256" key="2">
    <source>
        <dbReference type="ARBA" id="ARBA00022540"/>
    </source>
</evidence>
<dbReference type="InterPro" id="IPR035979">
    <property type="entry name" value="RBD_domain_sf"/>
</dbReference>
<evidence type="ECO:0000256" key="4">
    <source>
        <dbReference type="ARBA" id="ARBA00022917"/>
    </source>
</evidence>
<dbReference type="GO" id="GO:0016282">
    <property type="term" value="C:eukaryotic 43S preinitiation complex"/>
    <property type="evidence" value="ECO:0007669"/>
    <property type="project" value="UniProtKB-UniRule"/>
</dbReference>
<dbReference type="Pfam" id="PF12353">
    <property type="entry name" value="eIF3g"/>
    <property type="match status" value="1"/>
</dbReference>
<evidence type="ECO:0000256" key="1">
    <source>
        <dbReference type="ARBA" id="ARBA00022490"/>
    </source>
</evidence>
<dbReference type="GO" id="GO:0003723">
    <property type="term" value="F:RNA binding"/>
    <property type="evidence" value="ECO:0007669"/>
    <property type="project" value="UniProtKB-UniRule"/>
</dbReference>
<dbReference type="PROSITE" id="PS50102">
    <property type="entry name" value="RRM"/>
    <property type="match status" value="1"/>
</dbReference>